<feature type="compositionally biased region" description="Pro residues" evidence="1">
    <location>
        <begin position="12"/>
        <end position="22"/>
    </location>
</feature>
<dbReference type="OrthoDB" id="67027at2759"/>
<protein>
    <submittedName>
        <fullName evidence="2">Uncharacterized protein</fullName>
    </submittedName>
</protein>
<proteinExistence type="predicted"/>
<organism evidence="2">
    <name type="scientific">Pectinophora gossypiella</name>
    <name type="common">Cotton pink bollworm</name>
    <name type="synonym">Depressaria gossypiella</name>
    <dbReference type="NCBI Taxonomy" id="13191"/>
    <lineage>
        <taxon>Eukaryota</taxon>
        <taxon>Metazoa</taxon>
        <taxon>Ecdysozoa</taxon>
        <taxon>Arthropoda</taxon>
        <taxon>Hexapoda</taxon>
        <taxon>Insecta</taxon>
        <taxon>Pterygota</taxon>
        <taxon>Neoptera</taxon>
        <taxon>Endopterygota</taxon>
        <taxon>Lepidoptera</taxon>
        <taxon>Glossata</taxon>
        <taxon>Ditrysia</taxon>
        <taxon>Gelechioidea</taxon>
        <taxon>Gelechiidae</taxon>
        <taxon>Apatetrinae</taxon>
        <taxon>Pectinophora</taxon>
    </lineage>
</organism>
<feature type="compositionally biased region" description="Basic and acidic residues" evidence="1">
    <location>
        <begin position="25"/>
        <end position="38"/>
    </location>
</feature>
<feature type="region of interest" description="Disordered" evidence="1">
    <location>
        <begin position="190"/>
        <end position="213"/>
    </location>
</feature>
<sequence length="213" mass="26955">QAFITPIDVHSVPPPFPPPPIPEYTYHETREPKYDVKAEPAINPAIERVKTERPDSPNVSEHSSTLYYTRKDCKERPSTSRSEFERYPKKECSLNRSESRHRHSPHRDRYERERSIERERRERYYRERESRYREHRSRSPRHREHRSRSPSYRHRSRSPSRHSHRDYDRERERERYYREKERYYRERELERRRYEYERRHSMQRDYRSHSRSH</sequence>
<gene>
    <name evidence="2" type="ORF">g.18943</name>
</gene>
<name>A0A1E1WBT6_PECGO</name>
<reference evidence="2" key="1">
    <citation type="submission" date="2015-09" db="EMBL/GenBank/DDBJ databases">
        <title>De novo assembly of Pectinophora gossypiella (Pink Bollworm) gut transcriptome.</title>
        <authorList>
            <person name="Tassone E.E."/>
        </authorList>
    </citation>
    <scope>NUCLEOTIDE SEQUENCE</scope>
</reference>
<feature type="compositionally biased region" description="Polar residues" evidence="1">
    <location>
        <begin position="57"/>
        <end position="67"/>
    </location>
</feature>
<evidence type="ECO:0000256" key="1">
    <source>
        <dbReference type="SAM" id="MobiDB-lite"/>
    </source>
</evidence>
<feature type="compositionally biased region" description="Basic residues" evidence="1">
    <location>
        <begin position="133"/>
        <end position="164"/>
    </location>
</feature>
<feature type="compositionally biased region" description="Basic and acidic residues" evidence="1">
    <location>
        <begin position="69"/>
        <end position="93"/>
    </location>
</feature>
<dbReference type="AlphaFoldDB" id="A0A1E1WBT6"/>
<dbReference type="EMBL" id="GDQN01006649">
    <property type="protein sequence ID" value="JAT84405.1"/>
    <property type="molecule type" value="Transcribed_RNA"/>
</dbReference>
<feature type="compositionally biased region" description="Basic and acidic residues" evidence="1">
    <location>
        <begin position="107"/>
        <end position="132"/>
    </location>
</feature>
<accession>A0A1E1WBT6</accession>
<feature type="non-terminal residue" evidence="2">
    <location>
        <position position="213"/>
    </location>
</feature>
<feature type="non-terminal residue" evidence="2">
    <location>
        <position position="1"/>
    </location>
</feature>
<feature type="region of interest" description="Disordered" evidence="1">
    <location>
        <begin position="1"/>
        <end position="174"/>
    </location>
</feature>
<feature type="compositionally biased region" description="Basic and acidic residues" evidence="1">
    <location>
        <begin position="165"/>
        <end position="174"/>
    </location>
</feature>
<evidence type="ECO:0000313" key="2">
    <source>
        <dbReference type="EMBL" id="JAT84405.1"/>
    </source>
</evidence>